<keyword evidence="1" id="KW-1133">Transmembrane helix</keyword>
<feature type="transmembrane region" description="Helical" evidence="1">
    <location>
        <begin position="43"/>
        <end position="60"/>
    </location>
</feature>
<comment type="caution">
    <text evidence="2">The sequence shown here is derived from an EMBL/GenBank/DDBJ whole genome shotgun (WGS) entry which is preliminary data.</text>
</comment>
<reference evidence="2 3" key="1">
    <citation type="submission" date="2023-07" db="EMBL/GenBank/DDBJ databases">
        <title>Genomic Encyclopedia of Type Strains, Phase IV (KMG-IV): sequencing the most valuable type-strain genomes for metagenomic binning, comparative biology and taxonomic classification.</title>
        <authorList>
            <person name="Goeker M."/>
        </authorList>
    </citation>
    <scope>NUCLEOTIDE SEQUENCE [LARGE SCALE GENOMIC DNA]</scope>
    <source>
        <strain evidence="2 3">DSM 15049</strain>
    </source>
</reference>
<evidence type="ECO:0000313" key="2">
    <source>
        <dbReference type="EMBL" id="MDQ0555859.1"/>
    </source>
</evidence>
<proteinExistence type="predicted"/>
<protein>
    <submittedName>
        <fullName evidence="2">Uncharacterized protein</fullName>
    </submittedName>
</protein>
<feature type="transmembrane region" description="Helical" evidence="1">
    <location>
        <begin position="12"/>
        <end position="31"/>
    </location>
</feature>
<dbReference type="EMBL" id="JAUSWG010000003">
    <property type="protein sequence ID" value="MDQ0555859.1"/>
    <property type="molecule type" value="Genomic_DNA"/>
</dbReference>
<dbReference type="Proteomes" id="UP001232584">
    <property type="component" value="Unassembled WGS sequence"/>
</dbReference>
<evidence type="ECO:0000313" key="3">
    <source>
        <dbReference type="Proteomes" id="UP001232584"/>
    </source>
</evidence>
<keyword evidence="1" id="KW-0812">Transmembrane</keyword>
<gene>
    <name evidence="2" type="ORF">QOZ92_000972</name>
</gene>
<evidence type="ECO:0000256" key="1">
    <source>
        <dbReference type="SAM" id="Phobius"/>
    </source>
</evidence>
<name>A0ABU0MZ34_9FIRM</name>
<sequence length="63" mass="7198">MNLKMSLHRKILVVSIWIISALISSFVLMWGEPVRSKELTLGVFMFIQIVLIGLLTLDIIKNN</sequence>
<keyword evidence="3" id="KW-1185">Reference proteome</keyword>
<keyword evidence="1" id="KW-0472">Membrane</keyword>
<dbReference type="RefSeq" id="WP_307503914.1">
    <property type="nucleotide sequence ID" value="NZ_BAAACE010000001.1"/>
</dbReference>
<accession>A0ABU0MZ34</accession>
<organism evidence="2 3">
    <name type="scientific">Paraclostridium ghonii</name>
    <dbReference type="NCBI Taxonomy" id="29358"/>
    <lineage>
        <taxon>Bacteria</taxon>
        <taxon>Bacillati</taxon>
        <taxon>Bacillota</taxon>
        <taxon>Clostridia</taxon>
        <taxon>Peptostreptococcales</taxon>
        <taxon>Peptostreptococcaceae</taxon>
        <taxon>Paraclostridium</taxon>
    </lineage>
</organism>